<protein>
    <submittedName>
        <fullName evidence="1">Uncharacterized protein</fullName>
    </submittedName>
</protein>
<sequence length="96" mass="10491">MKASDAPVFGDSDWNSYRAGVANALTDVEADMQQRGYGLNTEGLTAEVAARLALLIDMPEDFQVLEALVKSLRPIAREAVRTTREDHGGQFVLLLI</sequence>
<evidence type="ECO:0000313" key="2">
    <source>
        <dbReference type="Proteomes" id="UP000779507"/>
    </source>
</evidence>
<name>A0ABX2FWX1_9BACT</name>
<dbReference type="EMBL" id="JABSNP010000023">
    <property type="protein sequence ID" value="NRT20946.1"/>
    <property type="molecule type" value="Genomic_DNA"/>
</dbReference>
<dbReference type="RefSeq" id="WP_173811713.1">
    <property type="nucleotide sequence ID" value="NZ_JABSNP010000023.1"/>
</dbReference>
<keyword evidence="2" id="KW-1185">Reference proteome</keyword>
<gene>
    <name evidence="1" type="ORF">HNP98_003791</name>
</gene>
<accession>A0ABX2FWX1</accession>
<comment type="caution">
    <text evidence="1">The sequence shown here is derived from an EMBL/GenBank/DDBJ whole genome shotgun (WGS) entry which is preliminary data.</text>
</comment>
<evidence type="ECO:0000313" key="1">
    <source>
        <dbReference type="EMBL" id="NRT20946.1"/>
    </source>
</evidence>
<proteinExistence type="predicted"/>
<organism evidence="1 2">
    <name type="scientific">Hymenobacter caeli</name>
    <dbReference type="NCBI Taxonomy" id="2735894"/>
    <lineage>
        <taxon>Bacteria</taxon>
        <taxon>Pseudomonadati</taxon>
        <taxon>Bacteroidota</taxon>
        <taxon>Cytophagia</taxon>
        <taxon>Cytophagales</taxon>
        <taxon>Hymenobacteraceae</taxon>
        <taxon>Hymenobacter</taxon>
    </lineage>
</organism>
<reference evidence="1 2" key="1">
    <citation type="submission" date="2020-05" db="EMBL/GenBank/DDBJ databases">
        <title>Genomic Encyclopedia of Type Strains, Phase IV (KMG-V): Genome sequencing to study the core and pangenomes of soil and plant-associated prokaryotes.</title>
        <authorList>
            <person name="Whitman W."/>
        </authorList>
    </citation>
    <scope>NUCLEOTIDE SEQUENCE [LARGE SCALE GENOMIC DNA]</scope>
    <source>
        <strain evidence="1 2">9A</strain>
    </source>
</reference>
<dbReference type="Proteomes" id="UP000779507">
    <property type="component" value="Unassembled WGS sequence"/>
</dbReference>